<dbReference type="Proteomes" id="UP000245790">
    <property type="component" value="Unassembled WGS sequence"/>
</dbReference>
<evidence type="ECO:0000313" key="3">
    <source>
        <dbReference type="Proteomes" id="UP000245790"/>
    </source>
</evidence>
<sequence length="177" mass="20095">MQTINVLVKLAAVLSVVVCLGVFSAEPPKACQSVEHRQFDFWIGDWNVYSKDGKLVGTNSITSSLNGCVLKEHYKTAKGYEGESFNLYDATTKQWHQTWVDNAGTLLQLDGVWNGQVMTLLGKGLTRKGEPVTHRIQWRPQDNGDVHQVWDITKDGGQHWQSNFFGVYQKKQRQKKK</sequence>
<evidence type="ECO:0000256" key="1">
    <source>
        <dbReference type="SAM" id="SignalP"/>
    </source>
</evidence>
<accession>A0A316G025</accession>
<feature type="signal peptide" evidence="1">
    <location>
        <begin position="1"/>
        <end position="24"/>
    </location>
</feature>
<keyword evidence="3" id="KW-1185">Reference proteome</keyword>
<organism evidence="2 3">
    <name type="scientific">Pleionea mediterranea</name>
    <dbReference type="NCBI Taxonomy" id="523701"/>
    <lineage>
        <taxon>Bacteria</taxon>
        <taxon>Pseudomonadati</taxon>
        <taxon>Pseudomonadota</taxon>
        <taxon>Gammaproteobacteria</taxon>
        <taxon>Oceanospirillales</taxon>
        <taxon>Pleioneaceae</taxon>
        <taxon>Pleionea</taxon>
    </lineage>
</organism>
<dbReference type="OrthoDB" id="8902597at2"/>
<comment type="caution">
    <text evidence="2">The sequence shown here is derived from an EMBL/GenBank/DDBJ whole genome shotgun (WGS) entry which is preliminary data.</text>
</comment>
<feature type="chain" id="PRO_5016389353" description="DUF1579 domain-containing protein" evidence="1">
    <location>
        <begin position="25"/>
        <end position="177"/>
    </location>
</feature>
<gene>
    <name evidence="2" type="ORF">C8D97_102394</name>
</gene>
<name>A0A316G025_9GAMM</name>
<keyword evidence="1" id="KW-0732">Signal</keyword>
<dbReference type="AlphaFoldDB" id="A0A316G025"/>
<evidence type="ECO:0008006" key="4">
    <source>
        <dbReference type="Google" id="ProtNLM"/>
    </source>
</evidence>
<evidence type="ECO:0000313" key="2">
    <source>
        <dbReference type="EMBL" id="PWK54002.1"/>
    </source>
</evidence>
<protein>
    <recommendedName>
        <fullName evidence="4">DUF1579 domain-containing protein</fullName>
    </recommendedName>
</protein>
<reference evidence="2 3" key="1">
    <citation type="submission" date="2018-05" db="EMBL/GenBank/DDBJ databases">
        <title>Genomic Encyclopedia of Type Strains, Phase IV (KMG-IV): sequencing the most valuable type-strain genomes for metagenomic binning, comparative biology and taxonomic classification.</title>
        <authorList>
            <person name="Goeker M."/>
        </authorList>
    </citation>
    <scope>NUCLEOTIDE SEQUENCE [LARGE SCALE GENOMIC DNA]</scope>
    <source>
        <strain evidence="2 3">DSM 25350</strain>
    </source>
</reference>
<dbReference type="RefSeq" id="WP_109762176.1">
    <property type="nucleotide sequence ID" value="NZ_QGGU01000002.1"/>
</dbReference>
<proteinExistence type="predicted"/>
<dbReference type="EMBL" id="QGGU01000002">
    <property type="protein sequence ID" value="PWK54002.1"/>
    <property type="molecule type" value="Genomic_DNA"/>
</dbReference>